<dbReference type="InterPro" id="IPR036097">
    <property type="entry name" value="HisK_dim/P_sf"/>
</dbReference>
<dbReference type="InterPro" id="IPR035965">
    <property type="entry name" value="PAS-like_dom_sf"/>
</dbReference>
<dbReference type="SUPFAM" id="SSF55874">
    <property type="entry name" value="ATPase domain of HSP90 chaperone/DNA topoisomerase II/histidine kinase"/>
    <property type="match status" value="1"/>
</dbReference>
<dbReference type="InterPro" id="IPR029016">
    <property type="entry name" value="GAF-like_dom_sf"/>
</dbReference>
<evidence type="ECO:0000256" key="5">
    <source>
        <dbReference type="ARBA" id="ARBA00022741"/>
    </source>
</evidence>
<protein>
    <recommendedName>
        <fullName evidence="2">histidine kinase</fullName>
        <ecNumber evidence="2">2.7.13.3</ecNumber>
    </recommendedName>
</protein>
<organism evidence="11 12">
    <name type="scientific">Geothermobacter hydrogeniphilus</name>
    <dbReference type="NCBI Taxonomy" id="1969733"/>
    <lineage>
        <taxon>Bacteria</taxon>
        <taxon>Pseudomonadati</taxon>
        <taxon>Thermodesulfobacteriota</taxon>
        <taxon>Desulfuromonadia</taxon>
        <taxon>Desulfuromonadales</taxon>
        <taxon>Geothermobacteraceae</taxon>
        <taxon>Geothermobacter</taxon>
    </lineage>
</organism>
<dbReference type="OrthoDB" id="9784397at2"/>
<dbReference type="PANTHER" id="PTHR43065">
    <property type="entry name" value="SENSOR HISTIDINE KINASE"/>
    <property type="match status" value="1"/>
</dbReference>
<dbReference type="Gene3D" id="3.30.565.10">
    <property type="entry name" value="Histidine kinase-like ATPase, C-terminal domain"/>
    <property type="match status" value="1"/>
</dbReference>
<keyword evidence="6" id="KW-0418">Kinase</keyword>
<dbReference type="NCBIfam" id="TIGR00229">
    <property type="entry name" value="sensory_box"/>
    <property type="match status" value="1"/>
</dbReference>
<dbReference type="Pfam" id="PF00512">
    <property type="entry name" value="HisKA"/>
    <property type="match status" value="1"/>
</dbReference>
<dbReference type="EC" id="2.7.13.3" evidence="2"/>
<dbReference type="InterPro" id="IPR000014">
    <property type="entry name" value="PAS"/>
</dbReference>
<dbReference type="EMBL" id="PPFX01000045">
    <property type="protein sequence ID" value="PNU18955.1"/>
    <property type="molecule type" value="Genomic_DNA"/>
</dbReference>
<accession>A0A2K2H6L0</accession>
<reference evidence="11 12" key="1">
    <citation type="journal article" date="2018" name="Genome Announc.">
        <title>Genome Sequence of Geothermobacter sp. HR-1 Iron Reducer from the Loihi Seamount.</title>
        <authorList>
            <person name="Smith H."/>
            <person name="Abuyen K."/>
            <person name="Tremblay J."/>
            <person name="Savalia P."/>
            <person name="Perez-Rodriguez I."/>
            <person name="Emerson D."/>
            <person name="Tully B."/>
            <person name="Amend J."/>
        </authorList>
    </citation>
    <scope>NUCLEOTIDE SEQUENCE [LARGE SCALE GENOMIC DNA]</scope>
    <source>
        <strain evidence="11 12">HR-1</strain>
    </source>
</reference>
<dbReference type="CDD" id="cd00082">
    <property type="entry name" value="HisKA"/>
    <property type="match status" value="1"/>
</dbReference>
<evidence type="ECO:0000256" key="7">
    <source>
        <dbReference type="ARBA" id="ARBA00022840"/>
    </source>
</evidence>
<dbReference type="SUPFAM" id="SSF47384">
    <property type="entry name" value="Homodimeric domain of signal transducing histidine kinase"/>
    <property type="match status" value="1"/>
</dbReference>
<dbReference type="InterPro" id="IPR004358">
    <property type="entry name" value="Sig_transdc_His_kin-like_C"/>
</dbReference>
<dbReference type="InterPro" id="IPR005467">
    <property type="entry name" value="His_kinase_dom"/>
</dbReference>
<evidence type="ECO:0000256" key="8">
    <source>
        <dbReference type="ARBA" id="ARBA00023012"/>
    </source>
</evidence>
<comment type="caution">
    <text evidence="11">The sequence shown here is derived from an EMBL/GenBank/DDBJ whole genome shotgun (WGS) entry which is preliminary data.</text>
</comment>
<feature type="domain" description="Histidine kinase" evidence="9">
    <location>
        <begin position="315"/>
        <end position="524"/>
    </location>
</feature>
<keyword evidence="8" id="KW-0902">Two-component regulatory system</keyword>
<keyword evidence="7" id="KW-0067">ATP-binding</keyword>
<evidence type="ECO:0000259" key="10">
    <source>
        <dbReference type="PROSITE" id="PS50112"/>
    </source>
</evidence>
<evidence type="ECO:0000256" key="6">
    <source>
        <dbReference type="ARBA" id="ARBA00022777"/>
    </source>
</evidence>
<dbReference type="GO" id="GO:0005524">
    <property type="term" value="F:ATP binding"/>
    <property type="evidence" value="ECO:0007669"/>
    <property type="project" value="UniProtKB-KW"/>
</dbReference>
<proteinExistence type="predicted"/>
<dbReference type="PROSITE" id="PS50109">
    <property type="entry name" value="HIS_KIN"/>
    <property type="match status" value="1"/>
</dbReference>
<dbReference type="PROSITE" id="PS50112">
    <property type="entry name" value="PAS"/>
    <property type="match status" value="1"/>
</dbReference>
<dbReference type="InterPro" id="IPR036890">
    <property type="entry name" value="HATPase_C_sf"/>
</dbReference>
<dbReference type="SMART" id="SM00387">
    <property type="entry name" value="HATPase_c"/>
    <property type="match status" value="1"/>
</dbReference>
<dbReference type="Gene3D" id="1.10.287.130">
    <property type="match status" value="1"/>
</dbReference>
<dbReference type="SUPFAM" id="SSF55785">
    <property type="entry name" value="PYP-like sensor domain (PAS domain)"/>
    <property type="match status" value="1"/>
</dbReference>
<evidence type="ECO:0000256" key="4">
    <source>
        <dbReference type="ARBA" id="ARBA00022679"/>
    </source>
</evidence>
<dbReference type="SUPFAM" id="SSF55781">
    <property type="entry name" value="GAF domain-like"/>
    <property type="match status" value="1"/>
</dbReference>
<name>A0A2K2H6L0_9BACT</name>
<dbReference type="RefSeq" id="WP_103116559.1">
    <property type="nucleotide sequence ID" value="NZ_PPFX01000045.1"/>
</dbReference>
<dbReference type="Gene3D" id="3.30.450.20">
    <property type="entry name" value="PAS domain"/>
    <property type="match status" value="1"/>
</dbReference>
<dbReference type="InterPro" id="IPR003661">
    <property type="entry name" value="HisK_dim/P_dom"/>
</dbReference>
<feature type="domain" description="PAS" evidence="10">
    <location>
        <begin position="178"/>
        <end position="248"/>
    </location>
</feature>
<keyword evidence="3" id="KW-0597">Phosphoprotein</keyword>
<dbReference type="Proteomes" id="UP000236340">
    <property type="component" value="Unassembled WGS sequence"/>
</dbReference>
<dbReference type="GO" id="GO:0000155">
    <property type="term" value="F:phosphorelay sensor kinase activity"/>
    <property type="evidence" value="ECO:0007669"/>
    <property type="project" value="InterPro"/>
</dbReference>
<evidence type="ECO:0000256" key="3">
    <source>
        <dbReference type="ARBA" id="ARBA00022553"/>
    </source>
</evidence>
<dbReference type="Pfam" id="PF13185">
    <property type="entry name" value="GAF_2"/>
    <property type="match status" value="1"/>
</dbReference>
<gene>
    <name evidence="11" type="ORF">C2E25_15120</name>
</gene>
<dbReference type="Pfam" id="PF02518">
    <property type="entry name" value="HATPase_c"/>
    <property type="match status" value="1"/>
</dbReference>
<dbReference type="SMART" id="SM00065">
    <property type="entry name" value="GAF"/>
    <property type="match status" value="1"/>
</dbReference>
<sequence>MHSAEEQQNKLLRAQIDIGRKLASSTEQDELLTQILHLSRDIFGFENAIIRLIEKETGELVTAASFGYPEDAEKVRIVPGEGIMGQVALTGKPLLVADVETEPGYIGGINGARSELAVPLIANGQVIGVYNVESCQPHAFARSDIDPLLSLAGLAAIAIENSRLYRELHAASSKNRELDQLNRQILQSASLGIYSLDMKLRITSWNPRMEEFSGVKPAEALGCKLLKLFPHLRKEGFEEALLQVLDGGQPGRLKLAHRNLRGELRFQKRRLAPLWDGRMITGILVMVEDITDFQRLLDQTIQTEKLAEVGRLSAGIAHEVNNPLAVISYATQLLQREQGQNSEQLELLKRIGDEVERLKTLTGGLLSFSRSGETVLRTIDLHQVLQDVLLLLRYELGRKNIELRENHSGMPLVMGDSNKLKQVFINLVMNATQAMDRGGRLTITTGTTENGDARVVIADNGPGIPDELKTKIFEPFFTTKKEGEGTGLGLYLCSNILAEHNAGLTLNTATGGGAEFSIIFPGMSGGKSYHKHSEGIND</sequence>
<dbReference type="AlphaFoldDB" id="A0A2K2H6L0"/>
<dbReference type="CDD" id="cd00130">
    <property type="entry name" value="PAS"/>
    <property type="match status" value="1"/>
</dbReference>
<dbReference type="InterPro" id="IPR003018">
    <property type="entry name" value="GAF"/>
</dbReference>
<evidence type="ECO:0000313" key="11">
    <source>
        <dbReference type="EMBL" id="PNU18955.1"/>
    </source>
</evidence>
<dbReference type="SMART" id="SM00091">
    <property type="entry name" value="PAS"/>
    <property type="match status" value="1"/>
</dbReference>
<dbReference type="PANTHER" id="PTHR43065:SF10">
    <property type="entry name" value="PEROXIDE STRESS-ACTIVATED HISTIDINE KINASE MAK3"/>
    <property type="match status" value="1"/>
</dbReference>
<keyword evidence="4" id="KW-0808">Transferase</keyword>
<dbReference type="Pfam" id="PF08448">
    <property type="entry name" value="PAS_4"/>
    <property type="match status" value="1"/>
</dbReference>
<evidence type="ECO:0000259" key="9">
    <source>
        <dbReference type="PROSITE" id="PS50109"/>
    </source>
</evidence>
<evidence type="ECO:0000256" key="1">
    <source>
        <dbReference type="ARBA" id="ARBA00000085"/>
    </source>
</evidence>
<comment type="catalytic activity">
    <reaction evidence="1">
        <text>ATP + protein L-histidine = ADP + protein N-phospho-L-histidine.</text>
        <dbReference type="EC" id="2.7.13.3"/>
    </reaction>
</comment>
<dbReference type="Gene3D" id="3.30.450.40">
    <property type="match status" value="1"/>
</dbReference>
<evidence type="ECO:0000256" key="2">
    <source>
        <dbReference type="ARBA" id="ARBA00012438"/>
    </source>
</evidence>
<dbReference type="SMART" id="SM00388">
    <property type="entry name" value="HisKA"/>
    <property type="match status" value="1"/>
</dbReference>
<dbReference type="InterPro" id="IPR013656">
    <property type="entry name" value="PAS_4"/>
</dbReference>
<dbReference type="PRINTS" id="PR00344">
    <property type="entry name" value="BCTRLSENSOR"/>
</dbReference>
<evidence type="ECO:0000313" key="12">
    <source>
        <dbReference type="Proteomes" id="UP000236340"/>
    </source>
</evidence>
<keyword evidence="5" id="KW-0547">Nucleotide-binding</keyword>
<dbReference type="InterPro" id="IPR003594">
    <property type="entry name" value="HATPase_dom"/>
</dbReference>